<protein>
    <recommendedName>
        <fullName evidence="5">Flp pilus-assembly TadG-like N-terminal domain-containing protein</fullName>
    </recommendedName>
</protein>
<organism evidence="3 4">
    <name type="scientific">Paenibacillus zeirhizosphaerae</name>
    <dbReference type="NCBI Taxonomy" id="2987519"/>
    <lineage>
        <taxon>Bacteria</taxon>
        <taxon>Bacillati</taxon>
        <taxon>Bacillota</taxon>
        <taxon>Bacilli</taxon>
        <taxon>Bacillales</taxon>
        <taxon>Paenibacillaceae</taxon>
        <taxon>Paenibacillus</taxon>
    </lineage>
</organism>
<dbReference type="RefSeq" id="WP_305756491.1">
    <property type="nucleotide sequence ID" value="NZ_JAPCKK010000031.1"/>
</dbReference>
<evidence type="ECO:0008006" key="5">
    <source>
        <dbReference type="Google" id="ProtNLM"/>
    </source>
</evidence>
<feature type="coiled-coil region" evidence="1">
    <location>
        <begin position="239"/>
        <end position="302"/>
    </location>
</feature>
<evidence type="ECO:0000256" key="1">
    <source>
        <dbReference type="SAM" id="Coils"/>
    </source>
</evidence>
<accession>A0ABT9FW69</accession>
<keyword evidence="2" id="KW-0812">Transmembrane</keyword>
<dbReference type="EMBL" id="JAPCKK010000031">
    <property type="protein sequence ID" value="MDP4098870.1"/>
    <property type="molecule type" value="Genomic_DNA"/>
</dbReference>
<reference evidence="3 4" key="1">
    <citation type="submission" date="2022-10" db="EMBL/GenBank/DDBJ databases">
        <title>Paenibacillus description and whole genome data of maize root bacterial community.</title>
        <authorList>
            <person name="Marton D."/>
            <person name="Farkas M."/>
            <person name="Cserhati M."/>
        </authorList>
    </citation>
    <scope>NUCLEOTIDE SEQUENCE [LARGE SCALE GENOMIC DNA]</scope>
    <source>
        <strain evidence="3 4">P96</strain>
    </source>
</reference>
<gene>
    <name evidence="3" type="ORF">OIN60_19255</name>
</gene>
<keyword evidence="2" id="KW-1133">Transmembrane helix</keyword>
<keyword evidence="1" id="KW-0175">Coiled coil</keyword>
<evidence type="ECO:0000313" key="3">
    <source>
        <dbReference type="EMBL" id="MDP4098870.1"/>
    </source>
</evidence>
<proteinExistence type="predicted"/>
<keyword evidence="4" id="KW-1185">Reference proteome</keyword>
<feature type="transmembrane region" description="Helical" evidence="2">
    <location>
        <begin position="12"/>
        <end position="31"/>
    </location>
</feature>
<evidence type="ECO:0000313" key="4">
    <source>
        <dbReference type="Proteomes" id="UP001241848"/>
    </source>
</evidence>
<dbReference type="Proteomes" id="UP001241848">
    <property type="component" value="Unassembled WGS sequence"/>
</dbReference>
<sequence length="734" mass="81893">MFRKGKDEEGAVTVFLIMVLAFIFAFVAIFIDYARVAALHVQTEKVVHAALRSVMSAYDPALQRRYGLFAYGEGTGDRIMAKVLNDSAKRTPREGALPLMYSRLDSSSLSMERKLGTYEIFNNQVREEMKYKAPVDFTFEILEKLKPISQNMKEAAHTVDLLKRLQKLYEKREAKLDSMLQKQKEAGESAGNLRKLIMDNGYNDIDDARYVDKPETAEEAAAQYNPYLELYEENEDNPSARKERDLQAYRTKVSKLRTNITKEMDKILQKQSSLLQEAETMLNEAEKINAEMKQVIAEYKERAANAAYDEVARAQTSGGSAASADGTIASARQQAEDLLTPDSVFNALRSGIRGQEQAIHAVNSQVRVLTSGLSSISDRTAESDTLKNQVIRARNALDVYLKAYVRQGDNNKLTQTANLLQSRRGSDAERKALEKRSQDKLKEAYQIVDMLSSLAQGSEEFNELEQYYLENLQFNEASAETGTTPGISYDSYDAVGGAMDGMDGMYGSAAGMMSKLGDEFFQNEYALSRFEHVDFSRFGSLIGPNKTAGNAAEVLGDQLQVNGQEVEYILYGFHNPAGNLAAAYGEIFSMRLAIRTMEGLVKNSSKGNPLLVLAAAVVYGVEKAIADMIALAQKGFVPLSEYINFNMTYKDHLRLFLMLHSNNERKMSRMLALIRFNTGVNPAERDTYASGEVRSGIRLWFLPGVMKMLGTASGKGEEIEKGVFYVTKQAVFSY</sequence>
<comment type="caution">
    <text evidence="3">The sequence shown here is derived from an EMBL/GenBank/DDBJ whole genome shotgun (WGS) entry which is preliminary data.</text>
</comment>
<keyword evidence="2" id="KW-0472">Membrane</keyword>
<evidence type="ECO:0000256" key="2">
    <source>
        <dbReference type="SAM" id="Phobius"/>
    </source>
</evidence>
<name>A0ABT9FW69_9BACL</name>